<evidence type="ECO:0000259" key="3">
    <source>
        <dbReference type="Pfam" id="PF13649"/>
    </source>
</evidence>
<protein>
    <submittedName>
        <fullName evidence="4">Class I SAM-dependent methyltransferase</fullName>
    </submittedName>
</protein>
<dbReference type="EMBL" id="BEXT01000001">
    <property type="protein sequence ID" value="GBC62812.1"/>
    <property type="molecule type" value="Genomic_DNA"/>
</dbReference>
<evidence type="ECO:0000313" key="4">
    <source>
        <dbReference type="EMBL" id="GBC62812.1"/>
    </source>
</evidence>
<dbReference type="SUPFAM" id="SSF53335">
    <property type="entry name" value="S-adenosyl-L-methionine-dependent methyltransferases"/>
    <property type="match status" value="1"/>
</dbReference>
<dbReference type="GO" id="GO:0008168">
    <property type="term" value="F:methyltransferase activity"/>
    <property type="evidence" value="ECO:0007669"/>
    <property type="project" value="UniProtKB-KW"/>
</dbReference>
<dbReference type="Gene3D" id="3.40.50.150">
    <property type="entry name" value="Vaccinia Virus protein VP39"/>
    <property type="match status" value="1"/>
</dbReference>
<feature type="domain" description="Methyltransferase" evidence="3">
    <location>
        <begin position="45"/>
        <end position="137"/>
    </location>
</feature>
<dbReference type="OrthoDB" id="5405545at2"/>
<organism evidence="4 5">
    <name type="scientific">Desulfonema ishimotonii</name>
    <dbReference type="NCBI Taxonomy" id="45657"/>
    <lineage>
        <taxon>Bacteria</taxon>
        <taxon>Pseudomonadati</taxon>
        <taxon>Thermodesulfobacteriota</taxon>
        <taxon>Desulfobacteria</taxon>
        <taxon>Desulfobacterales</taxon>
        <taxon>Desulfococcaceae</taxon>
        <taxon>Desulfonema</taxon>
    </lineage>
</organism>
<sequence length="214" mass="24150">MDKTRRTIETYDQCAESFEQKFMDLALYKDSLTCFSERLRPGDAVLDLGCGPGNVSKFLTERVRDLHLLGIDLSEEMVRLARKNVPGAEFRAWDIRKLRLENRSFDAVVAAFCLPFLYDAEAEALIHRVGSLLKPGGQAYLSCMEGDGAGFETTSFSSGKEMFFNYFSEDFLVNAFTAGQLEIRRRIRQDYPEADGSITTDMIFILEKTDTASA</sequence>
<dbReference type="InterPro" id="IPR041698">
    <property type="entry name" value="Methyltransf_25"/>
</dbReference>
<dbReference type="CDD" id="cd02440">
    <property type="entry name" value="AdoMet_MTases"/>
    <property type="match status" value="1"/>
</dbReference>
<dbReference type="AlphaFoldDB" id="A0A401G0Q9"/>
<dbReference type="Proteomes" id="UP000288096">
    <property type="component" value="Unassembled WGS sequence"/>
</dbReference>
<comment type="caution">
    <text evidence="4">The sequence shown here is derived from an EMBL/GenBank/DDBJ whole genome shotgun (WGS) entry which is preliminary data.</text>
</comment>
<gene>
    <name evidence="4" type="ORF">DENIS_3789</name>
</gene>
<dbReference type="GO" id="GO:0032259">
    <property type="term" value="P:methylation"/>
    <property type="evidence" value="ECO:0007669"/>
    <property type="project" value="UniProtKB-KW"/>
</dbReference>
<dbReference type="Pfam" id="PF13649">
    <property type="entry name" value="Methyltransf_25"/>
    <property type="match status" value="1"/>
</dbReference>
<name>A0A401G0Q9_9BACT</name>
<keyword evidence="5" id="KW-1185">Reference proteome</keyword>
<keyword evidence="1 4" id="KW-0489">Methyltransferase</keyword>
<reference evidence="5" key="1">
    <citation type="submission" date="2017-11" db="EMBL/GenBank/DDBJ databases">
        <authorList>
            <person name="Watanabe M."/>
            <person name="Kojima H."/>
        </authorList>
    </citation>
    <scope>NUCLEOTIDE SEQUENCE [LARGE SCALE GENOMIC DNA]</scope>
    <source>
        <strain evidence="5">Tokyo 01</strain>
    </source>
</reference>
<accession>A0A401G0Q9</accession>
<dbReference type="RefSeq" id="WP_124329957.1">
    <property type="nucleotide sequence ID" value="NZ_BEXT01000001.1"/>
</dbReference>
<dbReference type="PANTHER" id="PTHR43861">
    <property type="entry name" value="TRANS-ACONITATE 2-METHYLTRANSFERASE-RELATED"/>
    <property type="match status" value="1"/>
</dbReference>
<evidence type="ECO:0000256" key="1">
    <source>
        <dbReference type="ARBA" id="ARBA00022603"/>
    </source>
</evidence>
<dbReference type="PANTHER" id="PTHR43861:SF1">
    <property type="entry name" value="TRANS-ACONITATE 2-METHYLTRANSFERASE"/>
    <property type="match status" value="1"/>
</dbReference>
<dbReference type="InterPro" id="IPR029063">
    <property type="entry name" value="SAM-dependent_MTases_sf"/>
</dbReference>
<keyword evidence="2 4" id="KW-0808">Transferase</keyword>
<proteinExistence type="predicted"/>
<evidence type="ECO:0000256" key="2">
    <source>
        <dbReference type="ARBA" id="ARBA00022679"/>
    </source>
</evidence>
<evidence type="ECO:0000313" key="5">
    <source>
        <dbReference type="Proteomes" id="UP000288096"/>
    </source>
</evidence>
<reference evidence="5" key="2">
    <citation type="submission" date="2019-01" db="EMBL/GenBank/DDBJ databases">
        <title>Genome sequence of Desulfonema ishimotonii strain Tokyo 01.</title>
        <authorList>
            <person name="Fukui M."/>
        </authorList>
    </citation>
    <scope>NUCLEOTIDE SEQUENCE [LARGE SCALE GENOMIC DNA]</scope>
    <source>
        <strain evidence="5">Tokyo 01</strain>
    </source>
</reference>